<organism evidence="2 3">
    <name type="scientific">Helobdella robusta</name>
    <name type="common">Californian leech</name>
    <dbReference type="NCBI Taxonomy" id="6412"/>
    <lineage>
        <taxon>Eukaryota</taxon>
        <taxon>Metazoa</taxon>
        <taxon>Spiralia</taxon>
        <taxon>Lophotrochozoa</taxon>
        <taxon>Annelida</taxon>
        <taxon>Clitellata</taxon>
        <taxon>Hirudinea</taxon>
        <taxon>Rhynchobdellida</taxon>
        <taxon>Glossiphoniidae</taxon>
        <taxon>Helobdella</taxon>
    </lineage>
</organism>
<reference evidence="1 3" key="2">
    <citation type="journal article" date="2013" name="Nature">
        <title>Insights into bilaterian evolution from three spiralian genomes.</title>
        <authorList>
            <person name="Simakov O."/>
            <person name="Marletaz F."/>
            <person name="Cho S.J."/>
            <person name="Edsinger-Gonzales E."/>
            <person name="Havlak P."/>
            <person name="Hellsten U."/>
            <person name="Kuo D.H."/>
            <person name="Larsson T."/>
            <person name="Lv J."/>
            <person name="Arendt D."/>
            <person name="Savage R."/>
            <person name="Osoegawa K."/>
            <person name="de Jong P."/>
            <person name="Grimwood J."/>
            <person name="Chapman J.A."/>
            <person name="Shapiro H."/>
            <person name="Aerts A."/>
            <person name="Otillar R.P."/>
            <person name="Terry A.Y."/>
            <person name="Boore J.L."/>
            <person name="Grigoriev I.V."/>
            <person name="Lindberg D.R."/>
            <person name="Seaver E.C."/>
            <person name="Weisblat D.A."/>
            <person name="Putnam N.H."/>
            <person name="Rokhsar D.S."/>
        </authorList>
    </citation>
    <scope>NUCLEOTIDE SEQUENCE</scope>
</reference>
<sequence length="579" mass="66807">MLEKLYGSRTSNIYNISNSNSSKCSNVINKNISFDRKLCSDDQTLFQNTDNNHTVFDNCQCNAAYSMLGITLSYHNRKVFKDVNRLLFSAFPQQQPQHTPLVNAKEQYNNKKCRHVLHLLAALLNFASVDEMDDDSYFNNITNHNNYYDTKSSCVMSKNKSLKLDHICDTNTTEKNDYLKKKNSNNYHITKNSRNYFNDNGHSTSLTLAEVELNTSRYNYYTAGITSATSDTGTARDDDDDNNCYFNAFNGMTLEHENSHNNYDFYEYPQSKNTNENINRDKIGISDEDDKDSDCFVKKQFNFDDFSDMDGISNDNNVDKNFIVFENKQTPSATNVIDKGDDNFECLCDNIYDIEMLKLNNSNKFMMYLTEKWYVFLHLHHKLFKRLVDILKLSVNDYSQDDCKIDYDSNRNEKANDEQMRLRSRNFTKAATVTDTTALIDNTITTFATANIPSDTNQINGNMNFYNFALDICQQYIHNGTTCEDLIKAAMDSFNNRDNDQNIKLNKAFPLIVTLDKLIDVVVKEVRIQSLVLDELSCKSINLFKKCIIHSSSPFSSTFSLSSCLKRNDSFFDHQFEKA</sequence>
<dbReference type="AlphaFoldDB" id="T1FIH2"/>
<reference evidence="3" key="1">
    <citation type="submission" date="2012-12" db="EMBL/GenBank/DDBJ databases">
        <authorList>
            <person name="Hellsten U."/>
            <person name="Grimwood J."/>
            <person name="Chapman J.A."/>
            <person name="Shapiro H."/>
            <person name="Aerts A."/>
            <person name="Otillar R.P."/>
            <person name="Terry A.Y."/>
            <person name="Boore J.L."/>
            <person name="Simakov O."/>
            <person name="Marletaz F."/>
            <person name="Cho S.-J."/>
            <person name="Edsinger-Gonzales E."/>
            <person name="Havlak P."/>
            <person name="Kuo D.-H."/>
            <person name="Larsson T."/>
            <person name="Lv J."/>
            <person name="Arendt D."/>
            <person name="Savage R."/>
            <person name="Osoegawa K."/>
            <person name="de Jong P."/>
            <person name="Lindberg D.R."/>
            <person name="Seaver E.C."/>
            <person name="Weisblat D.A."/>
            <person name="Putnam N.H."/>
            <person name="Grigoriev I.V."/>
            <person name="Rokhsar D.S."/>
        </authorList>
    </citation>
    <scope>NUCLEOTIDE SEQUENCE</scope>
</reference>
<evidence type="ECO:0000313" key="3">
    <source>
        <dbReference type="Proteomes" id="UP000015101"/>
    </source>
</evidence>
<proteinExistence type="predicted"/>
<dbReference type="CTD" id="20208621"/>
<dbReference type="EMBL" id="AMQM01008279">
    <property type="status" value="NOT_ANNOTATED_CDS"/>
    <property type="molecule type" value="Genomic_DNA"/>
</dbReference>
<dbReference type="KEGG" id="hro:HELRODRAFT_182612"/>
<dbReference type="EMBL" id="KB097747">
    <property type="protein sequence ID" value="ESN90786.1"/>
    <property type="molecule type" value="Genomic_DNA"/>
</dbReference>
<accession>T1FIH2</accession>
<dbReference type="RefSeq" id="XP_009031111.1">
    <property type="nucleotide sequence ID" value="XM_009032863.1"/>
</dbReference>
<keyword evidence="3" id="KW-1185">Reference proteome</keyword>
<evidence type="ECO:0000313" key="1">
    <source>
        <dbReference type="EMBL" id="ESN90786.1"/>
    </source>
</evidence>
<dbReference type="Proteomes" id="UP000015101">
    <property type="component" value="Unassembled WGS sequence"/>
</dbReference>
<evidence type="ECO:0000313" key="2">
    <source>
        <dbReference type="EnsemblMetazoa" id="HelroP182612"/>
    </source>
</evidence>
<gene>
    <name evidence="2" type="primary">20208621</name>
    <name evidence="1" type="ORF">HELRODRAFT_182612</name>
</gene>
<dbReference type="EnsemblMetazoa" id="HelroT182612">
    <property type="protein sequence ID" value="HelroP182612"/>
    <property type="gene ID" value="HelroG182612"/>
</dbReference>
<name>T1FIH2_HELRO</name>
<dbReference type="HOGENOM" id="CLU_471161_0_0_1"/>
<dbReference type="InParanoid" id="T1FIH2"/>
<dbReference type="GeneID" id="20208621"/>
<protein>
    <submittedName>
        <fullName evidence="1 2">Uncharacterized protein</fullName>
    </submittedName>
</protein>
<reference evidence="2" key="3">
    <citation type="submission" date="2015-06" db="UniProtKB">
        <authorList>
            <consortium name="EnsemblMetazoa"/>
        </authorList>
    </citation>
    <scope>IDENTIFICATION</scope>
</reference>